<evidence type="ECO:0000313" key="1">
    <source>
        <dbReference type="EMBL" id="KAI3795157.1"/>
    </source>
</evidence>
<reference evidence="2" key="1">
    <citation type="journal article" date="2022" name="Mol. Ecol. Resour.">
        <title>The genomes of chicory, endive, great burdock and yacon provide insights into Asteraceae palaeo-polyploidization history and plant inulin production.</title>
        <authorList>
            <person name="Fan W."/>
            <person name="Wang S."/>
            <person name="Wang H."/>
            <person name="Wang A."/>
            <person name="Jiang F."/>
            <person name="Liu H."/>
            <person name="Zhao H."/>
            <person name="Xu D."/>
            <person name="Zhang Y."/>
        </authorList>
    </citation>
    <scope>NUCLEOTIDE SEQUENCE [LARGE SCALE GENOMIC DNA]</scope>
    <source>
        <strain evidence="2">cv. Yunnan</strain>
    </source>
</reference>
<sequence length="501" mass="55849">MKLMLRLQIGDGIVQSLSLNSVNTVMNNRKKRKLNMRMKCLKKEEMKNREVGTLPRRLTKVTLPESSSKRKRQETSSEYVPDSASDAAIQRRRQESINKRWGDRQYQPILRDVEVSAQRQVTVVAVSTKSTSTSSSQQLYRRKRKKPLVAVTTPILTKSVTITPTTIQTTTIPTSIPTTTLQHISEPFPELDFIHGFEFDEIFNFPTHQAKASSSRGPDPGDARITTLETQVAGLLEMKQQMVDEKQRKEHDAMVKLVCDMAKTLAAQGERLKELLEKQPPKPSSGGDALGRDKGKSVADVLKDLSDDMSDDVILLLEPDYSKEAQIDALCNLDEGEIESGDDWDEEDEDVVIEVPKGDGEREYKFEDGEIFEAPFFETNLDTGSVEPVSTVEASTEASPNDPTPVDPEAQKIKHTPASSSKDLTPVWQKTSIINKHGPTGMILAVRFEDDKKLFAIKRAGGVQYLKPTSEAFSSLPKYDLVNLANRKLLGHSNHAVAMGL</sequence>
<accession>A0ACB9HHC2</accession>
<comment type="caution">
    <text evidence="1">The sequence shown here is derived from an EMBL/GenBank/DDBJ whole genome shotgun (WGS) entry which is preliminary data.</text>
</comment>
<protein>
    <submittedName>
        <fullName evidence="1">Uncharacterized protein</fullName>
    </submittedName>
</protein>
<dbReference type="EMBL" id="CM042029">
    <property type="protein sequence ID" value="KAI3795157.1"/>
    <property type="molecule type" value="Genomic_DNA"/>
</dbReference>
<evidence type="ECO:0000313" key="2">
    <source>
        <dbReference type="Proteomes" id="UP001056120"/>
    </source>
</evidence>
<keyword evidence="2" id="KW-1185">Reference proteome</keyword>
<proteinExistence type="predicted"/>
<reference evidence="1 2" key="2">
    <citation type="journal article" date="2022" name="Mol. Ecol. Resour.">
        <title>The genomes of chicory, endive, great burdock and yacon provide insights into Asteraceae paleo-polyploidization history and plant inulin production.</title>
        <authorList>
            <person name="Fan W."/>
            <person name="Wang S."/>
            <person name="Wang H."/>
            <person name="Wang A."/>
            <person name="Jiang F."/>
            <person name="Liu H."/>
            <person name="Zhao H."/>
            <person name="Xu D."/>
            <person name="Zhang Y."/>
        </authorList>
    </citation>
    <scope>NUCLEOTIDE SEQUENCE [LARGE SCALE GENOMIC DNA]</scope>
    <source>
        <strain evidence="2">cv. Yunnan</strain>
        <tissue evidence="1">Leaves</tissue>
    </source>
</reference>
<organism evidence="1 2">
    <name type="scientific">Smallanthus sonchifolius</name>
    <dbReference type="NCBI Taxonomy" id="185202"/>
    <lineage>
        <taxon>Eukaryota</taxon>
        <taxon>Viridiplantae</taxon>
        <taxon>Streptophyta</taxon>
        <taxon>Embryophyta</taxon>
        <taxon>Tracheophyta</taxon>
        <taxon>Spermatophyta</taxon>
        <taxon>Magnoliopsida</taxon>
        <taxon>eudicotyledons</taxon>
        <taxon>Gunneridae</taxon>
        <taxon>Pentapetalae</taxon>
        <taxon>asterids</taxon>
        <taxon>campanulids</taxon>
        <taxon>Asterales</taxon>
        <taxon>Asteraceae</taxon>
        <taxon>Asteroideae</taxon>
        <taxon>Heliantheae alliance</taxon>
        <taxon>Millerieae</taxon>
        <taxon>Smallanthus</taxon>
    </lineage>
</organism>
<gene>
    <name evidence="1" type="ORF">L1987_37806</name>
</gene>
<name>A0ACB9HHC2_9ASTR</name>
<dbReference type="Proteomes" id="UP001056120">
    <property type="component" value="Linkage Group LG12"/>
</dbReference>